<dbReference type="EMBL" id="SUMG01000005">
    <property type="protein sequence ID" value="NBG87976.1"/>
    <property type="molecule type" value="Genomic_DNA"/>
</dbReference>
<dbReference type="RefSeq" id="WP_160720023.1">
    <property type="nucleotide sequence ID" value="NZ_SUMG01000005.1"/>
</dbReference>
<keyword evidence="3" id="KW-1185">Reference proteome</keyword>
<dbReference type="AlphaFoldDB" id="A0AA43XKD0"/>
<organism evidence="2 3">
    <name type="scientific">Isachenkonia alkalipeptolytica</name>
    <dbReference type="NCBI Taxonomy" id="2565777"/>
    <lineage>
        <taxon>Bacteria</taxon>
        <taxon>Bacillati</taxon>
        <taxon>Bacillota</taxon>
        <taxon>Clostridia</taxon>
        <taxon>Eubacteriales</taxon>
        <taxon>Clostridiaceae</taxon>
        <taxon>Isachenkonia</taxon>
    </lineage>
</organism>
<dbReference type="Proteomes" id="UP000449710">
    <property type="component" value="Unassembled WGS sequence"/>
</dbReference>
<feature type="transmembrane region" description="Helical" evidence="1">
    <location>
        <begin position="56"/>
        <end position="74"/>
    </location>
</feature>
<keyword evidence="1" id="KW-0472">Membrane</keyword>
<accession>A0AA43XKD0</accession>
<name>A0AA43XKD0_9CLOT</name>
<keyword evidence="1" id="KW-0812">Transmembrane</keyword>
<gene>
    <name evidence="2" type="ORF">ISALK_05630</name>
</gene>
<evidence type="ECO:0008006" key="4">
    <source>
        <dbReference type="Google" id="ProtNLM"/>
    </source>
</evidence>
<evidence type="ECO:0000256" key="1">
    <source>
        <dbReference type="SAM" id="Phobius"/>
    </source>
</evidence>
<feature type="transmembrane region" description="Helical" evidence="1">
    <location>
        <begin position="25"/>
        <end position="44"/>
    </location>
</feature>
<proteinExistence type="predicted"/>
<sequence>MGPVILVSLGLGTFGLSFFQSLAPYRPIFIILAAGSLAYVHIQMEKGKMSKRYKKLIWVMTVIAVIFLFFPVLINQFGFLR</sequence>
<keyword evidence="1" id="KW-1133">Transmembrane helix</keyword>
<protein>
    <recommendedName>
        <fullName evidence="4">Mercuric transport protein MerT</fullName>
    </recommendedName>
</protein>
<comment type="caution">
    <text evidence="2">The sequence shown here is derived from an EMBL/GenBank/DDBJ whole genome shotgun (WGS) entry which is preliminary data.</text>
</comment>
<reference evidence="2 3" key="1">
    <citation type="submission" date="2019-04" db="EMBL/GenBank/DDBJ databases">
        <title>Isachenkonia alkalipeptolytica gen. nov. sp. nov. a new anaerobic, alkiliphilic organothrophic bacterium capable to reduce synthesized ferrihydrite isolated from a soda lake.</title>
        <authorList>
            <person name="Toshchakov S.V."/>
            <person name="Zavarzina D.G."/>
            <person name="Zhilina T.N."/>
            <person name="Kostrikina N.A."/>
            <person name="Kublanov I.V."/>
        </authorList>
    </citation>
    <scope>NUCLEOTIDE SEQUENCE [LARGE SCALE GENOMIC DNA]</scope>
    <source>
        <strain evidence="2 3">Z-1701</strain>
    </source>
</reference>
<evidence type="ECO:0000313" key="2">
    <source>
        <dbReference type="EMBL" id="NBG87976.1"/>
    </source>
</evidence>
<evidence type="ECO:0000313" key="3">
    <source>
        <dbReference type="Proteomes" id="UP000449710"/>
    </source>
</evidence>